<gene>
    <name evidence="1" type="ORF">COY85_00605</name>
</gene>
<protein>
    <submittedName>
        <fullName evidence="1">Uncharacterized protein</fullName>
    </submittedName>
</protein>
<organism evidence="1 2">
    <name type="scientific">Candidatus Portnoybacteria bacterium CG_4_10_14_0_8_um_filter_40_50</name>
    <dbReference type="NCBI Taxonomy" id="1974800"/>
    <lineage>
        <taxon>Bacteria</taxon>
        <taxon>Candidatus Portnoyibacteriota</taxon>
    </lineage>
</organism>
<evidence type="ECO:0000313" key="1">
    <source>
        <dbReference type="EMBL" id="PIY75307.1"/>
    </source>
</evidence>
<reference evidence="2" key="1">
    <citation type="submission" date="2017-09" db="EMBL/GenBank/DDBJ databases">
        <title>Depth-based differentiation of microbial function through sediment-hosted aquifers and enrichment of novel symbionts in the deep terrestrial subsurface.</title>
        <authorList>
            <person name="Probst A.J."/>
            <person name="Ladd B."/>
            <person name="Jarett J.K."/>
            <person name="Geller-Mcgrath D.E."/>
            <person name="Sieber C.M.K."/>
            <person name="Emerson J.B."/>
            <person name="Anantharaman K."/>
            <person name="Thomas B.C."/>
            <person name="Malmstrom R."/>
            <person name="Stieglmeier M."/>
            <person name="Klingl A."/>
            <person name="Woyke T."/>
            <person name="Ryan C.M."/>
            <person name="Banfield J.F."/>
        </authorList>
    </citation>
    <scope>NUCLEOTIDE SEQUENCE [LARGE SCALE GENOMIC DNA]</scope>
</reference>
<dbReference type="Proteomes" id="UP000229481">
    <property type="component" value="Unassembled WGS sequence"/>
</dbReference>
<proteinExistence type="predicted"/>
<dbReference type="EMBL" id="PFLK01000011">
    <property type="protein sequence ID" value="PIY75307.1"/>
    <property type="molecule type" value="Genomic_DNA"/>
</dbReference>
<name>A0A2M7QSN7_9BACT</name>
<comment type="caution">
    <text evidence="1">The sequence shown here is derived from an EMBL/GenBank/DDBJ whole genome shotgun (WGS) entry which is preliminary data.</text>
</comment>
<accession>A0A2M7QSN7</accession>
<sequence length="66" mass="7463">MITAIKPNAMLTETDPMSTLCNLSPQDIINASTAINSVLQKVFFWVTIPARITQILKQKETNEWKN</sequence>
<dbReference type="AlphaFoldDB" id="A0A2M7QSN7"/>
<evidence type="ECO:0000313" key="2">
    <source>
        <dbReference type="Proteomes" id="UP000229481"/>
    </source>
</evidence>